<dbReference type="EMBL" id="QLUW01000001">
    <property type="protein sequence ID" value="RAP78133.1"/>
    <property type="molecule type" value="Genomic_DNA"/>
</dbReference>
<dbReference type="OrthoDB" id="9780660at2"/>
<dbReference type="InterPro" id="IPR043168">
    <property type="entry name" value="DegV_C"/>
</dbReference>
<dbReference type="Pfam" id="PF02645">
    <property type="entry name" value="DegV"/>
    <property type="match status" value="1"/>
</dbReference>
<dbReference type="InterPro" id="IPR003797">
    <property type="entry name" value="DegV"/>
</dbReference>
<protein>
    <submittedName>
        <fullName evidence="2">DegV family protein</fullName>
    </submittedName>
</protein>
<dbReference type="Gene3D" id="3.40.50.10170">
    <property type="match status" value="1"/>
</dbReference>
<evidence type="ECO:0000313" key="2">
    <source>
        <dbReference type="EMBL" id="RAP78133.1"/>
    </source>
</evidence>
<dbReference type="RefSeq" id="WP_112881257.1">
    <property type="nucleotide sequence ID" value="NZ_QLUW01000001.1"/>
</dbReference>
<dbReference type="PANTHER" id="PTHR33434">
    <property type="entry name" value="DEGV DOMAIN-CONTAINING PROTEIN DR_1986-RELATED"/>
    <property type="match status" value="1"/>
</dbReference>
<dbReference type="PANTHER" id="PTHR33434:SF2">
    <property type="entry name" value="FATTY ACID-BINDING PROTEIN TM_1468"/>
    <property type="match status" value="1"/>
</dbReference>
<dbReference type="GO" id="GO:0008289">
    <property type="term" value="F:lipid binding"/>
    <property type="evidence" value="ECO:0007669"/>
    <property type="project" value="UniProtKB-KW"/>
</dbReference>
<organism evidence="2 3">
    <name type="scientific">Paenibacillus montanisoli</name>
    <dbReference type="NCBI Taxonomy" id="2081970"/>
    <lineage>
        <taxon>Bacteria</taxon>
        <taxon>Bacillati</taxon>
        <taxon>Bacillota</taxon>
        <taxon>Bacilli</taxon>
        <taxon>Bacillales</taxon>
        <taxon>Paenibacillaceae</taxon>
        <taxon>Paenibacillus</taxon>
    </lineage>
</organism>
<name>A0A328U8I1_9BACL</name>
<proteinExistence type="predicted"/>
<dbReference type="Proteomes" id="UP000249260">
    <property type="component" value="Unassembled WGS sequence"/>
</dbReference>
<dbReference type="PROSITE" id="PS51482">
    <property type="entry name" value="DEGV"/>
    <property type="match status" value="1"/>
</dbReference>
<dbReference type="Gene3D" id="3.30.1180.10">
    <property type="match status" value="1"/>
</dbReference>
<gene>
    <name evidence="2" type="ORF">DL346_06775</name>
</gene>
<keyword evidence="3" id="KW-1185">Reference proteome</keyword>
<keyword evidence="1" id="KW-0446">Lipid-binding</keyword>
<reference evidence="2 3" key="1">
    <citation type="submission" date="2018-06" db="EMBL/GenBank/DDBJ databases">
        <title>Paenibacillus montanisoli sp. nov., isolated from mountain area soil.</title>
        <authorList>
            <person name="Wu M."/>
        </authorList>
    </citation>
    <scope>NUCLEOTIDE SEQUENCE [LARGE SCALE GENOMIC DNA]</scope>
    <source>
        <strain evidence="2 3">RA17</strain>
    </source>
</reference>
<dbReference type="InterPro" id="IPR050270">
    <property type="entry name" value="DegV_domain_contain"/>
</dbReference>
<evidence type="ECO:0000256" key="1">
    <source>
        <dbReference type="ARBA" id="ARBA00023121"/>
    </source>
</evidence>
<dbReference type="NCBIfam" id="TIGR00762">
    <property type="entry name" value="DegV"/>
    <property type="match status" value="1"/>
</dbReference>
<dbReference type="AlphaFoldDB" id="A0A328U8I1"/>
<sequence length="284" mass="30551">MGAIKIMTDSTADVPKRVREQHGIEMVPLKVLFGEDTYLDAVTITNNQFYERLAKSEMLPTTSQPSPAEFMEAYEKVLASGADNSIISIHLSSALSGTYQSAVLGSNLLDAPGDITVIDSKSASYGCGMLVVKAAEMVAAGESKEAIIAKVEEMIQDRRMYFLLDTLEYLQKGGRIGKAAALFGSILNIKPILTIDGEGEVMAVDKVRGTKKAMQRIVDLLKSDFGSDPIEMTVGWTHKSELALELAALAQTQLNVRNIRQTEIGAVIGTHAGPGAAALFITRV</sequence>
<dbReference type="SUPFAM" id="SSF82549">
    <property type="entry name" value="DAK1/DegV-like"/>
    <property type="match status" value="1"/>
</dbReference>
<accession>A0A328U8I1</accession>
<evidence type="ECO:0000313" key="3">
    <source>
        <dbReference type="Proteomes" id="UP000249260"/>
    </source>
</evidence>
<comment type="caution">
    <text evidence="2">The sequence shown here is derived from an EMBL/GenBank/DDBJ whole genome shotgun (WGS) entry which is preliminary data.</text>
</comment>